<comment type="caution">
    <text evidence="2">Once thought to be involved in copper homeostasis, experiments in E.coli have shown this is not the case.</text>
</comment>
<evidence type="ECO:0000256" key="2">
    <source>
        <dbReference type="HAMAP-Rule" id="MF_00795"/>
    </source>
</evidence>
<sequence length="256" mass="27002">MNMNDRAIPLLEIAANSVGSALAAQEGGAGRIELCDNLGEGGTTPSYGTLTLVRERLRIPIHVMIRPRGGDFLYDEAELAVMQRDIETCVRLGCDGVVLGALDADGAIDVTACRELIASAGSLNVTFHRAFDAAGDPAQALQDLIALGCSRVLTSGARESALQGADAIAAYVRQAEGHVRVIAGAGVTADNLRELATRTGAREFHASASSRHRSSMRYRNPQLQGLEADYRASDATQIRRMAEVLRSLTGQGQAGG</sequence>
<name>A0ABN1IUY3_9GAMM</name>
<accession>A0ABN1IUY3</accession>
<evidence type="ECO:0000313" key="3">
    <source>
        <dbReference type="EMBL" id="GAA0721877.1"/>
    </source>
</evidence>
<dbReference type="Gene3D" id="3.20.20.380">
    <property type="entry name" value="Copper homeostasis (CutC) domain"/>
    <property type="match status" value="1"/>
</dbReference>
<organism evidence="3 4">
    <name type="scientific">Dokdonella soli</name>
    <dbReference type="NCBI Taxonomy" id="529810"/>
    <lineage>
        <taxon>Bacteria</taxon>
        <taxon>Pseudomonadati</taxon>
        <taxon>Pseudomonadota</taxon>
        <taxon>Gammaproteobacteria</taxon>
        <taxon>Lysobacterales</taxon>
        <taxon>Rhodanobacteraceae</taxon>
        <taxon>Dokdonella</taxon>
    </lineage>
</organism>
<evidence type="ECO:0000313" key="4">
    <source>
        <dbReference type="Proteomes" id="UP001501523"/>
    </source>
</evidence>
<dbReference type="Proteomes" id="UP001501523">
    <property type="component" value="Unassembled WGS sequence"/>
</dbReference>
<dbReference type="SUPFAM" id="SSF110395">
    <property type="entry name" value="CutC-like"/>
    <property type="match status" value="1"/>
</dbReference>
<keyword evidence="4" id="KW-1185">Reference proteome</keyword>
<dbReference type="InterPro" id="IPR005627">
    <property type="entry name" value="CutC-like"/>
</dbReference>
<dbReference type="PANTHER" id="PTHR12598:SF0">
    <property type="entry name" value="COPPER HOMEOSTASIS PROTEIN CUTC HOMOLOG"/>
    <property type="match status" value="1"/>
</dbReference>
<evidence type="ECO:0000256" key="1">
    <source>
        <dbReference type="ARBA" id="ARBA00007768"/>
    </source>
</evidence>
<dbReference type="InterPro" id="IPR036822">
    <property type="entry name" value="CutC-like_dom_sf"/>
</dbReference>
<comment type="caution">
    <text evidence="3">The sequence shown here is derived from an EMBL/GenBank/DDBJ whole genome shotgun (WGS) entry which is preliminary data.</text>
</comment>
<comment type="subcellular location">
    <subcellularLocation>
        <location evidence="2">Cytoplasm</location>
    </subcellularLocation>
</comment>
<gene>
    <name evidence="2" type="primary">cutC</name>
    <name evidence="3" type="ORF">GCM10009105_32580</name>
</gene>
<proteinExistence type="inferred from homology"/>
<dbReference type="PANTHER" id="PTHR12598">
    <property type="entry name" value="COPPER HOMEOSTASIS PROTEIN CUTC"/>
    <property type="match status" value="1"/>
</dbReference>
<keyword evidence="2" id="KW-0963">Cytoplasm</keyword>
<protein>
    <recommendedName>
        <fullName evidence="2">PF03932 family protein CutC</fullName>
    </recommendedName>
</protein>
<reference evidence="3 4" key="1">
    <citation type="journal article" date="2019" name="Int. J. Syst. Evol. Microbiol.">
        <title>The Global Catalogue of Microorganisms (GCM) 10K type strain sequencing project: providing services to taxonomists for standard genome sequencing and annotation.</title>
        <authorList>
            <consortium name="The Broad Institute Genomics Platform"/>
            <consortium name="The Broad Institute Genome Sequencing Center for Infectious Disease"/>
            <person name="Wu L."/>
            <person name="Ma J."/>
        </authorList>
    </citation>
    <scope>NUCLEOTIDE SEQUENCE [LARGE SCALE GENOMIC DNA]</scope>
    <source>
        <strain evidence="3 4">JCM 15421</strain>
    </source>
</reference>
<comment type="similarity">
    <text evidence="1 2">Belongs to the CutC family.</text>
</comment>
<dbReference type="Pfam" id="PF03932">
    <property type="entry name" value="CutC"/>
    <property type="match status" value="1"/>
</dbReference>
<dbReference type="EMBL" id="BAAAEU010000024">
    <property type="protein sequence ID" value="GAA0721877.1"/>
    <property type="molecule type" value="Genomic_DNA"/>
</dbReference>
<dbReference type="HAMAP" id="MF_00795">
    <property type="entry name" value="CutC"/>
    <property type="match status" value="1"/>
</dbReference>